<dbReference type="KEGG" id="esx:ESOMN_v1c01280"/>
<reference evidence="1 2" key="1">
    <citation type="submission" date="2017-11" db="EMBL/GenBank/DDBJ databases">
        <title>Genome sequence of Entomoplasma somnilux PYAN-1 (ATCC 49194).</title>
        <authorList>
            <person name="Lo W.-S."/>
            <person name="Gasparich G.E."/>
            <person name="Kuo C.-H."/>
        </authorList>
    </citation>
    <scope>NUCLEOTIDE SEQUENCE [LARGE SCALE GENOMIC DNA]</scope>
    <source>
        <strain evidence="1 2">PYAN-1</strain>
    </source>
</reference>
<name>A0A2K8P0U0_9MOLU</name>
<proteinExistence type="predicted"/>
<dbReference type="Proteomes" id="UP000232230">
    <property type="component" value="Chromosome"/>
</dbReference>
<dbReference type="RefSeq" id="WP_024863801.1">
    <property type="nucleotide sequence ID" value="NZ_CP024965.1"/>
</dbReference>
<keyword evidence="2" id="KW-1185">Reference proteome</keyword>
<dbReference type="EMBL" id="CP024965">
    <property type="protein sequence ID" value="ATZ18513.1"/>
    <property type="molecule type" value="Genomic_DNA"/>
</dbReference>
<evidence type="ECO:0000313" key="1">
    <source>
        <dbReference type="EMBL" id="ATZ18513.1"/>
    </source>
</evidence>
<accession>A0A2K8P0U0</accession>
<dbReference type="AlphaFoldDB" id="A0A2K8P0U0"/>
<gene>
    <name evidence="1" type="ORF">ESOMN_v1c01280</name>
</gene>
<protein>
    <submittedName>
        <fullName evidence="1">Uncharacterized protein</fullName>
    </submittedName>
</protein>
<sequence>MLFIYNQNILVEIKELEKNHFLIGDTIYDNLPQSLIDDAFNLSNWNRALKFKTIETTTKILKNGFFIIKFEVYYDYANSKIVTISKNQFHQKVLEQNLFKNDFLQTVFDFRNRNKQNYQTKTLQQNFFDKNFVEVINEINLDLNRCLINDDFETKNNKFKVLFKMGTKFKIEQNELSQTIYTLPFSDSNLTLIDFKTNKIYIKGQFSWKYNLNLDLVYEDKILINDLKTLLVNNIVEHTDVKFKNWHLFNATYDPKYLVDEIAFLSTNNFDVINNYLKALFNEMRINFYSSLYQNQEVKNALALTAKTPEEKTTLITEINRYSVFTTLDKNSLKHS</sequence>
<organism evidence="1 2">
    <name type="scientific">Williamsoniiplasma somnilux</name>
    <dbReference type="NCBI Taxonomy" id="215578"/>
    <lineage>
        <taxon>Bacteria</taxon>
        <taxon>Bacillati</taxon>
        <taxon>Mycoplasmatota</taxon>
        <taxon>Mollicutes</taxon>
        <taxon>Entomoplasmatales</taxon>
        <taxon>Williamsoniiplasma</taxon>
    </lineage>
</organism>
<evidence type="ECO:0000313" key="2">
    <source>
        <dbReference type="Proteomes" id="UP000232230"/>
    </source>
</evidence>